<evidence type="ECO:0000313" key="1">
    <source>
        <dbReference type="EMBL" id="KEI43083.1"/>
    </source>
</evidence>
<gene>
    <name evidence="1" type="ORF">GU90_18325</name>
</gene>
<dbReference type="Proteomes" id="UP000031419">
    <property type="component" value="Unassembled WGS sequence"/>
</dbReference>
<protein>
    <submittedName>
        <fullName evidence="1">ATP/GTP-binding protein</fullName>
    </submittedName>
</protein>
<keyword evidence="2" id="KW-1185">Reference proteome</keyword>
<accession>A0A073ATE1</accession>
<reference evidence="1 2" key="1">
    <citation type="submission" date="2014-06" db="EMBL/GenBank/DDBJ databases">
        <title>Saccharopolyspora rectivirgula DSM-43113 Genome sequencing.</title>
        <authorList>
            <person name="Barrera C."/>
            <person name="Millon L."/>
            <person name="Rognon B."/>
            <person name="Zaugg C."/>
            <person name="Monod M."/>
        </authorList>
    </citation>
    <scope>NUCLEOTIDE SEQUENCE [LARGE SCALE GENOMIC DNA]</scope>
    <source>
        <strain evidence="1 2">DSM 43113</strain>
    </source>
</reference>
<dbReference type="AlphaFoldDB" id="A0A073ATE1"/>
<dbReference type="EMBL" id="JNVU01000048">
    <property type="protein sequence ID" value="KEI43083.1"/>
    <property type="molecule type" value="Genomic_DNA"/>
</dbReference>
<name>A0A073ATE1_9PSEU</name>
<organism evidence="1 2">
    <name type="scientific">Saccharopolyspora rectivirgula</name>
    <dbReference type="NCBI Taxonomy" id="28042"/>
    <lineage>
        <taxon>Bacteria</taxon>
        <taxon>Bacillati</taxon>
        <taxon>Actinomycetota</taxon>
        <taxon>Actinomycetes</taxon>
        <taxon>Pseudonocardiales</taxon>
        <taxon>Pseudonocardiaceae</taxon>
        <taxon>Saccharopolyspora</taxon>
    </lineage>
</organism>
<dbReference type="eggNOG" id="ENOG5032YDP">
    <property type="taxonomic scope" value="Bacteria"/>
</dbReference>
<proteinExistence type="predicted"/>
<dbReference type="STRING" id="28042.GU90_18325"/>
<sequence length="104" mass="12006">MPRRNRPRRSKRLGADVSHRSAGVTFGMSRVERDENGEWMVRTVPAAQATKYYRCPGCDHEIRPGTAHVVAWPSAEFGGVGERRHWHTGCWHARNRRGPTRRWS</sequence>
<evidence type="ECO:0000313" key="2">
    <source>
        <dbReference type="Proteomes" id="UP000031419"/>
    </source>
</evidence>
<comment type="caution">
    <text evidence="1">The sequence shown here is derived from an EMBL/GenBank/DDBJ whole genome shotgun (WGS) entry which is preliminary data.</text>
</comment>
<dbReference type="RefSeq" id="WP_029720893.1">
    <property type="nucleotide sequence ID" value="NZ_JAJUIW010000001.1"/>
</dbReference>